<organism evidence="1 2">
    <name type="scientific">Dendrobium nobile</name>
    <name type="common">Orchid</name>
    <dbReference type="NCBI Taxonomy" id="94219"/>
    <lineage>
        <taxon>Eukaryota</taxon>
        <taxon>Viridiplantae</taxon>
        <taxon>Streptophyta</taxon>
        <taxon>Embryophyta</taxon>
        <taxon>Tracheophyta</taxon>
        <taxon>Spermatophyta</taxon>
        <taxon>Magnoliopsida</taxon>
        <taxon>Liliopsida</taxon>
        <taxon>Asparagales</taxon>
        <taxon>Orchidaceae</taxon>
        <taxon>Epidendroideae</taxon>
        <taxon>Malaxideae</taxon>
        <taxon>Dendrobiinae</taxon>
        <taxon>Dendrobium</taxon>
    </lineage>
</organism>
<dbReference type="EMBL" id="JAGYWB010000017">
    <property type="protein sequence ID" value="KAI0493822.1"/>
    <property type="molecule type" value="Genomic_DNA"/>
</dbReference>
<dbReference type="SMR" id="A0A8T3ADG0"/>
<name>A0A8T3ADG0_DENNO</name>
<dbReference type="AlphaFoldDB" id="A0A8T3ADG0"/>
<proteinExistence type="predicted"/>
<dbReference type="Proteomes" id="UP000829196">
    <property type="component" value="Unassembled WGS sequence"/>
</dbReference>
<reference evidence="1" key="1">
    <citation type="journal article" date="2022" name="Front. Genet.">
        <title>Chromosome-Scale Assembly of the Dendrobium nobile Genome Provides Insights Into the Molecular Mechanism of the Biosynthesis of the Medicinal Active Ingredient of Dendrobium.</title>
        <authorList>
            <person name="Xu Q."/>
            <person name="Niu S.-C."/>
            <person name="Li K.-L."/>
            <person name="Zheng P.-J."/>
            <person name="Zhang X.-J."/>
            <person name="Jia Y."/>
            <person name="Liu Y."/>
            <person name="Niu Y.-X."/>
            <person name="Yu L.-H."/>
            <person name="Chen D.-F."/>
            <person name="Zhang G.-Q."/>
        </authorList>
    </citation>
    <scope>NUCLEOTIDE SEQUENCE</scope>
    <source>
        <tissue evidence="1">Leaf</tissue>
    </source>
</reference>
<evidence type="ECO:0000313" key="1">
    <source>
        <dbReference type="EMBL" id="KAI0493822.1"/>
    </source>
</evidence>
<sequence>MLVMDIGFFKSLRFLFPLCRELFIFLNELNSIIISSLDSSSQDARFDYKLSRFKNHLIIQLMFQIF</sequence>
<gene>
    <name evidence="1" type="ORF">KFK09_023947</name>
</gene>
<accession>A0A8T3ADG0</accession>
<protein>
    <submittedName>
        <fullName evidence="1">Uncharacterized protein</fullName>
    </submittedName>
</protein>
<keyword evidence="2" id="KW-1185">Reference proteome</keyword>
<evidence type="ECO:0000313" key="2">
    <source>
        <dbReference type="Proteomes" id="UP000829196"/>
    </source>
</evidence>
<comment type="caution">
    <text evidence="1">The sequence shown here is derived from an EMBL/GenBank/DDBJ whole genome shotgun (WGS) entry which is preliminary data.</text>
</comment>